<dbReference type="PANTHER" id="PTHR33293:SF1">
    <property type="entry name" value="INSERTION ELEMENT IS1 1 PROTEIN INSB-RELATED"/>
    <property type="match status" value="1"/>
</dbReference>
<comment type="caution">
    <text evidence="2">The sequence shown here is derived from an EMBL/GenBank/DDBJ whole genome shotgun (WGS) entry which is preliminary data.</text>
</comment>
<feature type="domain" description="ISXO2-like transposase" evidence="1">
    <location>
        <begin position="152"/>
        <end position="306"/>
    </location>
</feature>
<dbReference type="Pfam" id="PF12762">
    <property type="entry name" value="DDE_Tnp_IS1595"/>
    <property type="match status" value="1"/>
</dbReference>
<protein>
    <submittedName>
        <fullName evidence="2">IS1595 family transposase</fullName>
    </submittedName>
</protein>
<dbReference type="SMART" id="SM01126">
    <property type="entry name" value="DDE_Tnp_IS1595"/>
    <property type="match status" value="1"/>
</dbReference>
<accession>A0ABV4JWX3</accession>
<dbReference type="InterPro" id="IPR051354">
    <property type="entry name" value="Transposase_27_IS1"/>
</dbReference>
<dbReference type="Proteomes" id="UP001568698">
    <property type="component" value="Unassembled WGS sequence"/>
</dbReference>
<dbReference type="InterPro" id="IPR024442">
    <property type="entry name" value="Transposase_Zn_ribbon"/>
</dbReference>
<evidence type="ECO:0000259" key="1">
    <source>
        <dbReference type="SMART" id="SM01126"/>
    </source>
</evidence>
<organism evidence="2 3">
    <name type="scientific">Pseudodesulfovibrio karagichevae</name>
    <dbReference type="NCBI Taxonomy" id="3239305"/>
    <lineage>
        <taxon>Bacteria</taxon>
        <taxon>Pseudomonadati</taxon>
        <taxon>Thermodesulfobacteriota</taxon>
        <taxon>Desulfovibrionia</taxon>
        <taxon>Desulfovibrionales</taxon>
        <taxon>Desulfovibrionaceae</taxon>
    </lineage>
</organism>
<evidence type="ECO:0000313" key="2">
    <source>
        <dbReference type="EMBL" id="MEZ7195212.1"/>
    </source>
</evidence>
<proteinExistence type="predicted"/>
<evidence type="ECO:0000313" key="3">
    <source>
        <dbReference type="Proteomes" id="UP001568698"/>
    </source>
</evidence>
<sequence>MSIESVINQFRSLNKDQQESCARRIESYLHEHIEGLKGFRDTIVEARFADGRHCPRCGSVDVKRWGAYSDKNAYMARQRYMCKDCGRTFTELTGTPMAGTHKPELWSRYIRCMIEGLSLPRTAKRLKISVPTAFYWRHKILRALKALHDRDILEGIVEMDETFFVESNKGSRNLKHRPPRKHRGVARKRGISNEQVAVLVGISRDGDILSRAAGRGRLSADQVARAVGGNLMPDSTLVTDSMSGFTTYAKREGIRHVRLNSRQGVYTQGVHHIQHVNNYHAGLKEWMRRFCGVASKFLDHYMAWFNLLRGVTKLESKSRLEEFYRQSCRKTAYTPVRDFREFKVGMEP</sequence>
<dbReference type="PANTHER" id="PTHR33293">
    <property type="entry name" value="INSERTION ELEMENT IS1 1 PROTEIN INSB-RELATED"/>
    <property type="match status" value="1"/>
</dbReference>
<name>A0ABV4JWX3_9BACT</name>
<reference evidence="2 3" key="1">
    <citation type="submission" date="2024-08" db="EMBL/GenBank/DDBJ databases">
        <title>Sulfate-reducing bacteria isolated from formation water of the oil field in Kazakhstan and description of Pseudodesulfovibrio sp.</title>
        <authorList>
            <person name="Bidzhieva S.K."/>
            <person name="Tourova T.P."/>
            <person name="Grouzdev D.S."/>
            <person name="Beletsky A.V."/>
            <person name="Sokolova D.S."/>
            <person name="Samigullina S.R."/>
            <person name="Poltaraus A.B."/>
            <person name="Avtukh A.N."/>
            <person name="Tereshina V.M."/>
            <person name="Zhaparov N.S."/>
            <person name="Mardanov A.V."/>
            <person name="Nazina T.N."/>
        </authorList>
    </citation>
    <scope>NUCLEOTIDE SEQUENCE [LARGE SCALE GENOMIC DNA]</scope>
    <source>
        <strain evidence="2 3">9FUS</strain>
    </source>
</reference>
<gene>
    <name evidence="2" type="ORF">AB6M95_00490</name>
</gene>
<dbReference type="InterPro" id="IPR024445">
    <property type="entry name" value="Tnp_ISXO2-like"/>
</dbReference>
<keyword evidence="3" id="KW-1185">Reference proteome</keyword>
<dbReference type="Pfam" id="PF12760">
    <property type="entry name" value="Zn_ribbon_IS1595"/>
    <property type="match status" value="1"/>
</dbReference>
<dbReference type="EMBL" id="JBGLYH010000001">
    <property type="protein sequence ID" value="MEZ7195212.1"/>
    <property type="molecule type" value="Genomic_DNA"/>
</dbReference>
<dbReference type="NCBIfam" id="NF033547">
    <property type="entry name" value="transpos_IS1595"/>
    <property type="match status" value="1"/>
</dbReference>
<dbReference type="RefSeq" id="WP_371384767.1">
    <property type="nucleotide sequence ID" value="NZ_JBGLYH010000001.1"/>
</dbReference>